<feature type="region of interest" description="Disordered" evidence="16">
    <location>
        <begin position="1565"/>
        <end position="1682"/>
    </location>
</feature>
<dbReference type="SMART" id="SM00064">
    <property type="entry name" value="FYVE"/>
    <property type="match status" value="1"/>
</dbReference>
<dbReference type="SUPFAM" id="SSF52029">
    <property type="entry name" value="GroEL apical domain-like"/>
    <property type="match status" value="1"/>
</dbReference>
<dbReference type="FunFam" id="3.30.810.10:FF:000001">
    <property type="entry name" value="1-phosphatidylinositol 3-phosphate 5-kinase FAB1"/>
    <property type="match status" value="1"/>
</dbReference>
<dbReference type="GO" id="GO:0000329">
    <property type="term" value="C:fungal-type vacuole membrane"/>
    <property type="evidence" value="ECO:0007669"/>
    <property type="project" value="TreeGrafter"/>
</dbReference>
<dbReference type="GO" id="GO:0008270">
    <property type="term" value="F:zinc ion binding"/>
    <property type="evidence" value="ECO:0007669"/>
    <property type="project" value="UniProtKB-KW"/>
</dbReference>
<evidence type="ECO:0000256" key="5">
    <source>
        <dbReference type="ARBA" id="ARBA00022679"/>
    </source>
</evidence>
<dbReference type="InterPro" id="IPR000306">
    <property type="entry name" value="Znf_FYVE"/>
</dbReference>
<keyword evidence="4" id="KW-0963">Cytoplasm</keyword>
<keyword evidence="12" id="KW-0862">Zinc</keyword>
<dbReference type="GO" id="GO:0046854">
    <property type="term" value="P:phosphatidylinositol phosphate biosynthetic process"/>
    <property type="evidence" value="ECO:0007669"/>
    <property type="project" value="TreeGrafter"/>
</dbReference>
<keyword evidence="20" id="KW-1185">Reference proteome</keyword>
<name>A0A9W8A2Q4_9FUNG</name>
<keyword evidence="11" id="KW-0833">Ubl conjugation pathway</keyword>
<feature type="compositionally biased region" description="Polar residues" evidence="16">
    <location>
        <begin position="61"/>
        <end position="74"/>
    </location>
</feature>
<dbReference type="FunFam" id="3.50.7.10:FF:000007">
    <property type="entry name" value="1-phosphatidylinositol 3-phosphate 5-kinase isoform X1"/>
    <property type="match status" value="1"/>
</dbReference>
<feature type="region of interest" description="Disordered" evidence="16">
    <location>
        <begin position="1456"/>
        <end position="1511"/>
    </location>
</feature>
<dbReference type="SUPFAM" id="SSF57903">
    <property type="entry name" value="FYVE/PHD zinc finger"/>
    <property type="match status" value="1"/>
</dbReference>
<evidence type="ECO:0000256" key="16">
    <source>
        <dbReference type="SAM" id="MobiDB-lite"/>
    </source>
</evidence>
<dbReference type="PANTHER" id="PTHR45748:SF7">
    <property type="entry name" value="1-PHOSPHATIDYLINOSITOL 3-PHOSPHATE 5-KINASE-RELATED"/>
    <property type="match status" value="1"/>
</dbReference>
<evidence type="ECO:0000256" key="1">
    <source>
        <dbReference type="ARBA" id="ARBA00004177"/>
    </source>
</evidence>
<feature type="compositionally biased region" description="Basic and acidic residues" evidence="16">
    <location>
        <begin position="1389"/>
        <end position="1399"/>
    </location>
</feature>
<evidence type="ECO:0000256" key="7">
    <source>
        <dbReference type="ARBA" id="ARBA00022741"/>
    </source>
</evidence>
<feature type="compositionally biased region" description="Polar residues" evidence="16">
    <location>
        <begin position="110"/>
        <end position="128"/>
    </location>
</feature>
<dbReference type="SMART" id="SM00330">
    <property type="entry name" value="PIPKc"/>
    <property type="match status" value="1"/>
</dbReference>
<dbReference type="Pfam" id="PF01363">
    <property type="entry name" value="FYVE"/>
    <property type="match status" value="1"/>
</dbReference>
<reference evidence="19" key="1">
    <citation type="submission" date="2022-07" db="EMBL/GenBank/DDBJ databases">
        <title>Phylogenomic reconstructions and comparative analyses of Kickxellomycotina fungi.</title>
        <authorList>
            <person name="Reynolds N.K."/>
            <person name="Stajich J.E."/>
            <person name="Barry K."/>
            <person name="Grigoriev I.V."/>
            <person name="Crous P."/>
            <person name="Smith M.E."/>
        </authorList>
    </citation>
    <scope>NUCLEOTIDE SEQUENCE</scope>
    <source>
        <strain evidence="19">NBRC 100468</strain>
    </source>
</reference>
<dbReference type="OrthoDB" id="158357at2759"/>
<dbReference type="FunFam" id="3.30.40.10:FF:000510">
    <property type="entry name" value="Phosphatidylinositol 3,5-kinase"/>
    <property type="match status" value="1"/>
</dbReference>
<dbReference type="InterPro" id="IPR011011">
    <property type="entry name" value="Znf_FYVE_PHD"/>
</dbReference>
<feature type="compositionally biased region" description="Basic and acidic residues" evidence="16">
    <location>
        <begin position="1864"/>
        <end position="1877"/>
    </location>
</feature>
<feature type="compositionally biased region" description="Polar residues" evidence="16">
    <location>
        <begin position="1651"/>
        <end position="1661"/>
    </location>
</feature>
<feature type="compositionally biased region" description="Polar residues" evidence="16">
    <location>
        <begin position="1592"/>
        <end position="1641"/>
    </location>
</feature>
<dbReference type="GO" id="GO:0005524">
    <property type="term" value="F:ATP binding"/>
    <property type="evidence" value="ECO:0007669"/>
    <property type="project" value="UniProtKB-UniRule"/>
</dbReference>
<dbReference type="InterPro" id="IPR013083">
    <property type="entry name" value="Znf_RING/FYVE/PHD"/>
</dbReference>
<comment type="subcellular location">
    <subcellularLocation>
        <location evidence="2">Cytoplasm</location>
    </subcellularLocation>
    <subcellularLocation>
        <location evidence="1">Endosome</location>
    </subcellularLocation>
</comment>
<evidence type="ECO:0000256" key="11">
    <source>
        <dbReference type="ARBA" id="ARBA00022786"/>
    </source>
</evidence>
<feature type="compositionally biased region" description="Basic and acidic residues" evidence="16">
    <location>
        <begin position="1722"/>
        <end position="1738"/>
    </location>
</feature>
<dbReference type="InterPro" id="IPR027483">
    <property type="entry name" value="PInositol-4-P-4/5-kinase_C_sf"/>
</dbReference>
<dbReference type="InterPro" id="IPR002498">
    <property type="entry name" value="PInositol-4-P-4/5-kinase_core"/>
</dbReference>
<dbReference type="GO" id="GO:0010008">
    <property type="term" value="C:endosome membrane"/>
    <property type="evidence" value="ECO:0007669"/>
    <property type="project" value="TreeGrafter"/>
</dbReference>
<dbReference type="CDD" id="cd17300">
    <property type="entry name" value="PIPKc_PIKfyve"/>
    <property type="match status" value="1"/>
</dbReference>
<gene>
    <name evidence="19" type="primary">MDM12_1</name>
    <name evidence="19" type="ORF">H4219_000593</name>
</gene>
<comment type="caution">
    <text evidence="19">The sequence shown here is derived from an EMBL/GenBank/DDBJ whole genome shotgun (WGS) entry which is preliminary data.</text>
</comment>
<keyword evidence="8" id="KW-0967">Endosome</keyword>
<dbReference type="Gene3D" id="3.50.7.10">
    <property type="entry name" value="GroEL"/>
    <property type="match status" value="1"/>
</dbReference>
<feature type="region of interest" description="Disordered" evidence="16">
    <location>
        <begin position="108"/>
        <end position="131"/>
    </location>
</feature>
<evidence type="ECO:0000256" key="2">
    <source>
        <dbReference type="ARBA" id="ARBA00004496"/>
    </source>
</evidence>
<dbReference type="InterPro" id="IPR017455">
    <property type="entry name" value="Znf_FYVE-rel"/>
</dbReference>
<feature type="region of interest" description="Disordered" evidence="16">
    <location>
        <begin position="1353"/>
        <end position="1421"/>
    </location>
</feature>
<feature type="compositionally biased region" description="Low complexity" evidence="16">
    <location>
        <begin position="1662"/>
        <end position="1672"/>
    </location>
</feature>
<feature type="region of interest" description="Disordered" evidence="16">
    <location>
        <begin position="42"/>
        <end position="84"/>
    </location>
</feature>
<dbReference type="InterPro" id="IPR044769">
    <property type="entry name" value="PIKfyve_PIPKc"/>
</dbReference>
<evidence type="ECO:0000259" key="18">
    <source>
        <dbReference type="PROSITE" id="PS51455"/>
    </source>
</evidence>
<feature type="compositionally biased region" description="Polar residues" evidence="16">
    <location>
        <begin position="1706"/>
        <end position="1721"/>
    </location>
</feature>
<dbReference type="PANTHER" id="PTHR45748">
    <property type="entry name" value="1-PHOSPHATIDYLINOSITOL 3-PHOSPHATE 5-KINASE-RELATED"/>
    <property type="match status" value="1"/>
</dbReference>
<feature type="compositionally biased region" description="Low complexity" evidence="16">
    <location>
        <begin position="1758"/>
        <end position="1794"/>
    </location>
</feature>
<feature type="domain" description="FYVE-type" evidence="17">
    <location>
        <begin position="222"/>
        <end position="282"/>
    </location>
</feature>
<keyword evidence="10 15" id="KW-0418">Kinase</keyword>
<keyword evidence="6" id="KW-0479">Metal-binding</keyword>
<dbReference type="Pfam" id="PF00118">
    <property type="entry name" value="Cpn60_TCP1"/>
    <property type="match status" value="1"/>
</dbReference>
<feature type="compositionally biased region" description="Basic and acidic residues" evidence="16">
    <location>
        <begin position="1917"/>
        <end position="1927"/>
    </location>
</feature>
<evidence type="ECO:0000313" key="19">
    <source>
        <dbReference type="EMBL" id="KAJ1921556.1"/>
    </source>
</evidence>
<dbReference type="InterPro" id="IPR027484">
    <property type="entry name" value="PInositol-4-P-5-kinase_N"/>
</dbReference>
<feature type="region of interest" description="Disordered" evidence="16">
    <location>
        <begin position="1819"/>
        <end position="1941"/>
    </location>
</feature>
<feature type="region of interest" description="Disordered" evidence="16">
    <location>
        <begin position="1704"/>
        <end position="1796"/>
    </location>
</feature>
<dbReference type="GO" id="GO:0000285">
    <property type="term" value="F:1-phosphatidylinositol-3-phosphate 5-kinase activity"/>
    <property type="evidence" value="ECO:0007669"/>
    <property type="project" value="UniProtKB-EC"/>
</dbReference>
<dbReference type="PROSITE" id="PS50178">
    <property type="entry name" value="ZF_FYVE"/>
    <property type="match status" value="1"/>
</dbReference>
<dbReference type="Pfam" id="PF01504">
    <property type="entry name" value="PIP5K"/>
    <property type="match status" value="1"/>
</dbReference>
<sequence length="2368" mass="268115">MADKPQYISFRNFDELNTTPPSSKTKKWYRLGFSWFHRKSAKRSSNDSNSASSSASELGYNFNTSKKNSQNLSEQRSRNDSDGMFYLDNTARTRAPLPNIIEVTPPTRRASLSTSTPLMSETPLSSRPPSIISFRGDYPDASESTPTGFYQRPQTPVFGQQQKMRKRTGTLFREQDPSTDDLLLKTTDRETFGFSSLGKSSSMRSMFQRKDSSVDRDFWMKDETAKYCFKCQQQFTAFRRKHHCRLCGQIFCYNCASRIVSGEPFRKNHDIRICDICYKNNMYGGGMYIQTDRAFRTDDLLLQRRQVPFHRHSRSAVSVSNHTTNHTLAVPASETKSFKTPDSARSLDIFREILTGARAKYRMQQSPTLNRYRPISHVDKISAFRDSAALIADKDDQSQCAFMSNDFGPQHEGNSRPNLAKELSQIHMRCYGGDCCSDTPNYPNPLRGINPPFSFDLQIRSDLGILDEMNGIGRQRVDIDIRNLSLDHFSLDQLQRLTKELLSEAEIPLERGWGPILLRMAVRAAQQVRPDTRGNDSIDLRQYVRIKRIPGGVPGDSQYISGIVFTKDLAYRQMHHIHHSPRIMIITFPLTYEQIGNRYVSFDAAIPQVEEYIAKLVDRIIKFQPTVLLVEKTVCRSALKRLTDNGIVVAYNIKRNVLLAISRSTNANIITSVDKFSMNPQLGFCESMWVECIEDPSLPEGQKSFMFLDGCMEESGVTLVLRGESFDRLESIKRIADLLVIFAYSLRLENSLLLCEHAMSSPPRIPCIIQPSGSKKDQKRVAGQANSLAQASADSWVPHTDSKASRALQKYQIPLSSSLCVYIPPPYVLTQMKIHEDAIRELNSRYQNSQFIQKASSASLNIYNSKAAAPTHITGVDFLLSRQGPAASEFRARLAYESELSRHIPYIQEGEAFIDANPDFVSIGDYQNITISYIVTCRELNDEMCLPIHMHTIEFYSKSDVTLGQYLEHMCFDLNYDCPSNTPCGYPVYQHRRSYIHETGRLDVTMSEHPCPIPTMSEVLLMWGVCKKCGAKTPISPMTEDTWRYSFGKYMEIMFYSNETRPRGSLCPHDIHMDYVRWFALHNMAVQFTFTRVTPVEIKAPSMFIYHNFEVNTRLKKKEANELRDKLKRYYESLISRLRSFPIDYVDIVRKVDCQQDLDEMIGRATTELEYLNQIIGQTMENSHQTDILALYVVYEQIQNKVVQWGLKIRKLIQKFIHIELSQRLNATKPSGSLVGSSGLSAATSAIGKLSRNASVDNFSLAEKHHNGDENSQDFIKHLNIDINPEQAALRAQLAQSLSTKTNMPSLGMSPSSSQQSLDLKDLILPIEPEKKRIFRRLSLKLLRHQKELAEKYIPNEKQMRKPSRSAEEGGTGPGQLIHPGPTSAYPETKLHSRPEAIGKTRIPLPGTIKTKTSEPDDESASSIYEHVGINSKIPAGATRIPMFKKFPYRPYGQKLAADQASDKAPNKNTPATGSRTMERKESRSHIPTLKTMDQNRADDRSKKKPFNTSGFMNLAKKLGSIDDISRSTLPFGNVPRSMALLLPTAQYLASHPKRPSLSQVNLFQTRPGNSREGNIGHHHHRHHQQQQQQHSTGTNPGKLSSSSVPTSRYASNTLPRNQQSLPPSRLASKSATYSKGSNISPLKYVKNLVPSKSGSMSKSTPQPKQQQQQQPSHGIPHSRIGLAPQSRLGLGLNWARNIGRLPSYSKKTSSNQNSHKNNQPKPHDEVQANKVLLRKDASSSIDSHIGNEENSERGRRSSISSSSSSDNTSRSNSCSSSEDSISIDSDELSSISDNDSRKLSAADWVNFVDNTGLLSMVTGNEPQDLEDGNINSHTFSELSPRLEIANMQSPDSATKRRRYTRRKYNESDEEKDHDNSDEPLPPDLHFDDGVGESDTETAHSPVKENHPDNDTTNTKKNKDLDPENAKTLEYPPKRQKSRAAFKVRPFRGNSISISHNPNSTDDNYGIGPQTENVRTTWKALSEIFQTPANKKFVEVATDIDYPFLNTDHIMPGSPIIVRETELSSIVSFTLSASHYTTALNELGAKHNLSLSDIDSVKNMSESQIRELELENALCNNSTDHLKFQFNDGPTDFTCRVFFPVQFDAMRKCCGCSTSFVESLSRCVPWDASGGKSGSTFLKTLDDRYVIKQISKAEMDAFLKFAPYYFEHIHRTYRGEILTMLAKILGFYRIAYRNAGSGQSVKMNVIIQENLFYQGKITKIFDLKGSLRNRLVSEDKSDAVWQDENFVKYIRDNPIYLRENVKEHLHDAIWNDTLFLSKMDVMDYSLLIGIDEEKKEIYAGIVDFIRTFTWDKKLESWVKEAGFLGGGGKVPTIISPKQYKNRFREAMENYFVVVPGKFDFEEMEYGDM</sequence>
<evidence type="ECO:0000256" key="8">
    <source>
        <dbReference type="ARBA" id="ARBA00022753"/>
    </source>
</evidence>
<dbReference type="InterPro" id="IPR002423">
    <property type="entry name" value="Cpn60/GroEL/TCP-1"/>
</dbReference>
<evidence type="ECO:0000256" key="3">
    <source>
        <dbReference type="ARBA" id="ARBA00012009"/>
    </source>
</evidence>
<evidence type="ECO:0000256" key="13">
    <source>
        <dbReference type="ARBA" id="ARBA00022840"/>
    </source>
</evidence>
<dbReference type="EMBL" id="JANBPU010000004">
    <property type="protein sequence ID" value="KAJ1921556.1"/>
    <property type="molecule type" value="Genomic_DNA"/>
</dbReference>
<dbReference type="Proteomes" id="UP001150538">
    <property type="component" value="Unassembled WGS sequence"/>
</dbReference>
<evidence type="ECO:0000256" key="14">
    <source>
        <dbReference type="PROSITE-ProRule" id="PRU00091"/>
    </source>
</evidence>
<dbReference type="Gene3D" id="3.30.40.10">
    <property type="entry name" value="Zinc/RING finger domain, C3HC4 (zinc finger)"/>
    <property type="match status" value="1"/>
</dbReference>
<proteinExistence type="predicted"/>
<feature type="domain" description="PIPK" evidence="18">
    <location>
        <begin position="2019"/>
        <end position="2351"/>
    </location>
</feature>
<evidence type="ECO:0000256" key="10">
    <source>
        <dbReference type="ARBA" id="ARBA00022777"/>
    </source>
</evidence>
<feature type="compositionally biased region" description="Low complexity" evidence="16">
    <location>
        <begin position="46"/>
        <end position="56"/>
    </location>
</feature>
<evidence type="ECO:0000256" key="12">
    <source>
        <dbReference type="ARBA" id="ARBA00022833"/>
    </source>
</evidence>
<feature type="compositionally biased region" description="Basic and acidic residues" evidence="16">
    <location>
        <begin position="1746"/>
        <end position="1756"/>
    </location>
</feature>
<keyword evidence="5 15" id="KW-0808">Transferase</keyword>
<evidence type="ECO:0000313" key="20">
    <source>
        <dbReference type="Proteomes" id="UP001150538"/>
    </source>
</evidence>
<dbReference type="SUPFAM" id="SSF56104">
    <property type="entry name" value="SAICAR synthase-like"/>
    <property type="match status" value="1"/>
</dbReference>
<evidence type="ECO:0000256" key="9">
    <source>
        <dbReference type="ARBA" id="ARBA00022771"/>
    </source>
</evidence>
<evidence type="ECO:0000256" key="6">
    <source>
        <dbReference type="ARBA" id="ARBA00022723"/>
    </source>
</evidence>
<dbReference type="InterPro" id="IPR027409">
    <property type="entry name" value="GroEL-like_apical_dom_sf"/>
</dbReference>
<dbReference type="PROSITE" id="PS51455">
    <property type="entry name" value="PIPK"/>
    <property type="match status" value="1"/>
</dbReference>
<accession>A0A9W8A2Q4</accession>
<keyword evidence="13 15" id="KW-0067">ATP-binding</keyword>
<evidence type="ECO:0000259" key="17">
    <source>
        <dbReference type="PROSITE" id="PS50178"/>
    </source>
</evidence>
<feature type="compositionally biased region" description="Polar residues" evidence="16">
    <location>
        <begin position="1467"/>
        <end position="1476"/>
    </location>
</feature>
<dbReference type="Gene3D" id="3.30.810.10">
    <property type="entry name" value="2-Layer Sandwich"/>
    <property type="match status" value="1"/>
</dbReference>
<feature type="compositionally biased region" description="Basic and acidic residues" evidence="16">
    <location>
        <begin position="1353"/>
        <end position="1368"/>
    </location>
</feature>
<evidence type="ECO:0000256" key="4">
    <source>
        <dbReference type="ARBA" id="ARBA00022490"/>
    </source>
</evidence>
<keyword evidence="7 15" id="KW-0547">Nucleotide-binding</keyword>
<organism evidence="19 20">
    <name type="scientific">Mycoemilia scoparia</name>
    <dbReference type="NCBI Taxonomy" id="417184"/>
    <lineage>
        <taxon>Eukaryota</taxon>
        <taxon>Fungi</taxon>
        <taxon>Fungi incertae sedis</taxon>
        <taxon>Zoopagomycota</taxon>
        <taxon>Kickxellomycotina</taxon>
        <taxon>Kickxellomycetes</taxon>
        <taxon>Kickxellales</taxon>
        <taxon>Kickxellaceae</taxon>
        <taxon>Mycoemilia</taxon>
    </lineage>
</organism>
<dbReference type="EC" id="2.7.1.150" evidence="3"/>
<keyword evidence="9 14" id="KW-0863">Zinc-finger</keyword>
<dbReference type="SUPFAM" id="SSF54849">
    <property type="entry name" value="GroEL-intermediate domain like"/>
    <property type="match status" value="1"/>
</dbReference>
<dbReference type="InterPro" id="IPR027410">
    <property type="entry name" value="TCP-1-like_intermed_sf"/>
</dbReference>
<dbReference type="Gene3D" id="3.30.800.10">
    <property type="entry name" value="Phosphatidylinositol Phosphate Kinase II Beta"/>
    <property type="match status" value="1"/>
</dbReference>
<evidence type="ECO:0000256" key="15">
    <source>
        <dbReference type="PROSITE-ProRule" id="PRU00781"/>
    </source>
</evidence>
<protein>
    <recommendedName>
        <fullName evidence="3">1-phosphatidylinositol-3-phosphate 5-kinase</fullName>
        <ecNumber evidence="3">2.7.1.150</ecNumber>
    </recommendedName>
</protein>